<feature type="domain" description="HTH crp-type" evidence="5">
    <location>
        <begin position="148"/>
        <end position="214"/>
    </location>
</feature>
<dbReference type="SMART" id="SM00100">
    <property type="entry name" value="cNMP"/>
    <property type="match status" value="1"/>
</dbReference>
<dbReference type="SUPFAM" id="SSF51206">
    <property type="entry name" value="cAMP-binding domain-like"/>
    <property type="match status" value="1"/>
</dbReference>
<dbReference type="InterPro" id="IPR012318">
    <property type="entry name" value="HTH_CRP"/>
</dbReference>
<evidence type="ECO:0000256" key="2">
    <source>
        <dbReference type="ARBA" id="ARBA00023125"/>
    </source>
</evidence>
<dbReference type="InterPro" id="IPR018490">
    <property type="entry name" value="cNMP-bd_dom_sf"/>
</dbReference>
<dbReference type="CDD" id="cd00038">
    <property type="entry name" value="CAP_ED"/>
    <property type="match status" value="1"/>
</dbReference>
<dbReference type="PANTHER" id="PTHR24567">
    <property type="entry name" value="CRP FAMILY TRANSCRIPTIONAL REGULATORY PROTEIN"/>
    <property type="match status" value="1"/>
</dbReference>
<feature type="domain" description="Cyclic nucleotide-binding" evidence="4">
    <location>
        <begin position="8"/>
        <end position="111"/>
    </location>
</feature>
<sequence length="219" mass="25462">MDHSKCILFKELSEEEAKGYLIESGATSLELQKGEYVFHQGDGPEYLYILEGGQVDICQDTTSGKRNLIARIEHEGELFGEVYLFLDRQDYDFYAVASETSRIIRIPKNYFLDEKNRESHSYLRTAMLKLLAHKAYYLNQKIRMMSVVTLRQKIARFLLDRLGEDETVKVKMTREEWADFLGTTRPSLSRELGAMQDEGLIEIEGKEIRVRDKDVLDFV</sequence>
<comment type="caution">
    <text evidence="6">The sequence shown here is derived from an EMBL/GenBank/DDBJ whole genome shotgun (WGS) entry which is preliminary data.</text>
</comment>
<dbReference type="PRINTS" id="PR00034">
    <property type="entry name" value="HTHCRP"/>
</dbReference>
<keyword evidence="2" id="KW-0238">DNA-binding</keyword>
<dbReference type="Gene3D" id="2.60.120.10">
    <property type="entry name" value="Jelly Rolls"/>
    <property type="match status" value="1"/>
</dbReference>
<dbReference type="RefSeq" id="WP_379788221.1">
    <property type="nucleotide sequence ID" value="NZ_JBHSHL010000022.1"/>
</dbReference>
<evidence type="ECO:0000259" key="4">
    <source>
        <dbReference type="PROSITE" id="PS50042"/>
    </source>
</evidence>
<dbReference type="InterPro" id="IPR000595">
    <property type="entry name" value="cNMP-bd_dom"/>
</dbReference>
<dbReference type="PROSITE" id="PS50042">
    <property type="entry name" value="CNMP_BINDING_3"/>
    <property type="match status" value="1"/>
</dbReference>
<dbReference type="CDD" id="cd00092">
    <property type="entry name" value="HTH_CRP"/>
    <property type="match status" value="1"/>
</dbReference>
<organism evidence="6 7">
    <name type="scientific">Filifactor villosus</name>
    <dbReference type="NCBI Taxonomy" id="29374"/>
    <lineage>
        <taxon>Bacteria</taxon>
        <taxon>Bacillati</taxon>
        <taxon>Bacillota</taxon>
        <taxon>Clostridia</taxon>
        <taxon>Peptostreptococcales</taxon>
        <taxon>Filifactoraceae</taxon>
        <taxon>Filifactor</taxon>
    </lineage>
</organism>
<dbReference type="PROSITE" id="PS51063">
    <property type="entry name" value="HTH_CRP_2"/>
    <property type="match status" value="1"/>
</dbReference>
<proteinExistence type="predicted"/>
<evidence type="ECO:0000313" key="6">
    <source>
        <dbReference type="EMBL" id="MFC4804708.1"/>
    </source>
</evidence>
<dbReference type="InterPro" id="IPR050397">
    <property type="entry name" value="Env_Response_Regulators"/>
</dbReference>
<reference evidence="7" key="1">
    <citation type="journal article" date="2019" name="Int. J. Syst. Evol. Microbiol.">
        <title>The Global Catalogue of Microorganisms (GCM) 10K type strain sequencing project: providing services to taxonomists for standard genome sequencing and annotation.</title>
        <authorList>
            <consortium name="The Broad Institute Genomics Platform"/>
            <consortium name="The Broad Institute Genome Sequencing Center for Infectious Disease"/>
            <person name="Wu L."/>
            <person name="Ma J."/>
        </authorList>
    </citation>
    <scope>NUCLEOTIDE SEQUENCE [LARGE SCALE GENOMIC DNA]</scope>
    <source>
        <strain evidence="7">CCUG 46385</strain>
    </source>
</reference>
<dbReference type="SMART" id="SM00419">
    <property type="entry name" value="HTH_CRP"/>
    <property type="match status" value="1"/>
</dbReference>
<dbReference type="PANTHER" id="PTHR24567:SF58">
    <property type="entry name" value="CYCLIC AMP-BINDING REGULATORY PROTEIN"/>
    <property type="match status" value="1"/>
</dbReference>
<dbReference type="Pfam" id="PF00027">
    <property type="entry name" value="cNMP_binding"/>
    <property type="match status" value="1"/>
</dbReference>
<gene>
    <name evidence="6" type="ORF">ACFO4R_06385</name>
</gene>
<keyword evidence="1" id="KW-0805">Transcription regulation</keyword>
<dbReference type="InterPro" id="IPR036390">
    <property type="entry name" value="WH_DNA-bd_sf"/>
</dbReference>
<accession>A0ABV9QLF6</accession>
<dbReference type="EMBL" id="JBHSHL010000022">
    <property type="protein sequence ID" value="MFC4804708.1"/>
    <property type="molecule type" value="Genomic_DNA"/>
</dbReference>
<dbReference type="InterPro" id="IPR014710">
    <property type="entry name" value="RmlC-like_jellyroll"/>
</dbReference>
<dbReference type="Pfam" id="PF13545">
    <property type="entry name" value="HTH_Crp_2"/>
    <property type="match status" value="1"/>
</dbReference>
<dbReference type="Proteomes" id="UP001595916">
    <property type="component" value="Unassembled WGS sequence"/>
</dbReference>
<keyword evidence="7" id="KW-1185">Reference proteome</keyword>
<evidence type="ECO:0000256" key="3">
    <source>
        <dbReference type="ARBA" id="ARBA00023163"/>
    </source>
</evidence>
<evidence type="ECO:0000313" key="7">
    <source>
        <dbReference type="Proteomes" id="UP001595916"/>
    </source>
</evidence>
<name>A0ABV9QLF6_9FIRM</name>
<keyword evidence="3" id="KW-0804">Transcription</keyword>
<evidence type="ECO:0000256" key="1">
    <source>
        <dbReference type="ARBA" id="ARBA00023015"/>
    </source>
</evidence>
<dbReference type="SUPFAM" id="SSF46785">
    <property type="entry name" value="Winged helix' DNA-binding domain"/>
    <property type="match status" value="1"/>
</dbReference>
<protein>
    <submittedName>
        <fullName evidence="6">Crp/Fnr family transcriptional regulator</fullName>
    </submittedName>
</protein>
<evidence type="ECO:0000259" key="5">
    <source>
        <dbReference type="PROSITE" id="PS51063"/>
    </source>
</evidence>